<dbReference type="Proteomes" id="UP000828390">
    <property type="component" value="Unassembled WGS sequence"/>
</dbReference>
<keyword evidence="2" id="KW-1185">Reference proteome</keyword>
<reference evidence="1" key="1">
    <citation type="journal article" date="2019" name="bioRxiv">
        <title>The Genome of the Zebra Mussel, Dreissena polymorpha: A Resource for Invasive Species Research.</title>
        <authorList>
            <person name="McCartney M.A."/>
            <person name="Auch B."/>
            <person name="Kono T."/>
            <person name="Mallez S."/>
            <person name="Zhang Y."/>
            <person name="Obille A."/>
            <person name="Becker A."/>
            <person name="Abrahante J.E."/>
            <person name="Garbe J."/>
            <person name="Badalamenti J.P."/>
            <person name="Herman A."/>
            <person name="Mangelson H."/>
            <person name="Liachko I."/>
            <person name="Sullivan S."/>
            <person name="Sone E.D."/>
            <person name="Koren S."/>
            <person name="Silverstein K.A.T."/>
            <person name="Beckman K.B."/>
            <person name="Gohl D.M."/>
        </authorList>
    </citation>
    <scope>NUCLEOTIDE SEQUENCE</scope>
    <source>
        <strain evidence="1">Duluth1</strain>
        <tissue evidence="1">Whole animal</tissue>
    </source>
</reference>
<protein>
    <submittedName>
        <fullName evidence="1">Uncharacterized protein</fullName>
    </submittedName>
</protein>
<dbReference type="EMBL" id="JAIWYP010000005">
    <property type="protein sequence ID" value="KAH3825559.1"/>
    <property type="molecule type" value="Genomic_DNA"/>
</dbReference>
<organism evidence="1 2">
    <name type="scientific">Dreissena polymorpha</name>
    <name type="common">Zebra mussel</name>
    <name type="synonym">Mytilus polymorpha</name>
    <dbReference type="NCBI Taxonomy" id="45954"/>
    <lineage>
        <taxon>Eukaryota</taxon>
        <taxon>Metazoa</taxon>
        <taxon>Spiralia</taxon>
        <taxon>Lophotrochozoa</taxon>
        <taxon>Mollusca</taxon>
        <taxon>Bivalvia</taxon>
        <taxon>Autobranchia</taxon>
        <taxon>Heteroconchia</taxon>
        <taxon>Euheterodonta</taxon>
        <taxon>Imparidentia</taxon>
        <taxon>Neoheterodontei</taxon>
        <taxon>Myida</taxon>
        <taxon>Dreissenoidea</taxon>
        <taxon>Dreissenidae</taxon>
        <taxon>Dreissena</taxon>
    </lineage>
</organism>
<reference evidence="1" key="2">
    <citation type="submission" date="2020-11" db="EMBL/GenBank/DDBJ databases">
        <authorList>
            <person name="McCartney M.A."/>
            <person name="Auch B."/>
            <person name="Kono T."/>
            <person name="Mallez S."/>
            <person name="Becker A."/>
            <person name="Gohl D.M."/>
            <person name="Silverstein K.A.T."/>
            <person name="Koren S."/>
            <person name="Bechman K.B."/>
            <person name="Herman A."/>
            <person name="Abrahante J.E."/>
            <person name="Garbe J."/>
        </authorList>
    </citation>
    <scope>NUCLEOTIDE SEQUENCE</scope>
    <source>
        <strain evidence="1">Duluth1</strain>
        <tissue evidence="1">Whole animal</tissue>
    </source>
</reference>
<accession>A0A9D4JWH8</accession>
<comment type="caution">
    <text evidence="1">The sequence shown here is derived from an EMBL/GenBank/DDBJ whole genome shotgun (WGS) entry which is preliminary data.</text>
</comment>
<sequence>MNRCQQSIKSLKYLRGLRLAHPVTDQFDISLLVGAYFYCHIVGDQVVRGYVVRAVSSRIFLSGPLPAHTDSYYYVMT</sequence>
<evidence type="ECO:0000313" key="2">
    <source>
        <dbReference type="Proteomes" id="UP000828390"/>
    </source>
</evidence>
<dbReference type="AlphaFoldDB" id="A0A9D4JWH8"/>
<name>A0A9D4JWH8_DREPO</name>
<evidence type="ECO:0000313" key="1">
    <source>
        <dbReference type="EMBL" id="KAH3825559.1"/>
    </source>
</evidence>
<proteinExistence type="predicted"/>
<gene>
    <name evidence="1" type="ORF">DPMN_127439</name>
</gene>